<reference evidence="13 14" key="1">
    <citation type="submission" date="2017-11" db="EMBL/GenBank/DDBJ databases">
        <title>Comparative genomics of Botrytis spp.</title>
        <authorList>
            <person name="Valero-Jimenez C.A."/>
            <person name="Tapia P."/>
            <person name="Veloso J."/>
            <person name="Silva-Moreno E."/>
            <person name="Staats M."/>
            <person name="Valdes J.H."/>
            <person name="Van Kan J.A.L."/>
        </authorList>
    </citation>
    <scope>NUCLEOTIDE SEQUENCE [LARGE SCALE GENOMIC DNA]</scope>
    <source>
        <strain evidence="13 14">MUCL2830</strain>
    </source>
</reference>
<organism evidence="13 14">
    <name type="scientific">Botryotinia calthae</name>
    <dbReference type="NCBI Taxonomy" id="38488"/>
    <lineage>
        <taxon>Eukaryota</taxon>
        <taxon>Fungi</taxon>
        <taxon>Dikarya</taxon>
        <taxon>Ascomycota</taxon>
        <taxon>Pezizomycotina</taxon>
        <taxon>Leotiomycetes</taxon>
        <taxon>Helotiales</taxon>
        <taxon>Sclerotiniaceae</taxon>
        <taxon>Botryotinia</taxon>
    </lineage>
</organism>
<dbReference type="SMART" id="SM00133">
    <property type="entry name" value="S_TK_X"/>
    <property type="match status" value="1"/>
</dbReference>
<protein>
    <recommendedName>
        <fullName evidence="1">non-specific serine/threonine protein kinase</fullName>
        <ecNumber evidence="1">2.7.11.1</ecNumber>
    </recommendedName>
</protein>
<dbReference type="OrthoDB" id="3638488at2759"/>
<dbReference type="SMART" id="SM00220">
    <property type="entry name" value="S_TKc"/>
    <property type="match status" value="1"/>
</dbReference>
<evidence type="ECO:0000256" key="7">
    <source>
        <dbReference type="ARBA" id="ARBA00047899"/>
    </source>
</evidence>
<feature type="compositionally biased region" description="Basic residues" evidence="10">
    <location>
        <begin position="47"/>
        <end position="56"/>
    </location>
</feature>
<dbReference type="PROSITE" id="PS00107">
    <property type="entry name" value="PROTEIN_KINASE_ATP"/>
    <property type="match status" value="1"/>
</dbReference>
<dbReference type="PANTHER" id="PTHR24356:SF400">
    <property type="entry name" value="SERINE_THREONINE-PROTEIN KINASE CBK1"/>
    <property type="match status" value="1"/>
</dbReference>
<evidence type="ECO:0000313" key="13">
    <source>
        <dbReference type="EMBL" id="TEY47349.1"/>
    </source>
</evidence>
<dbReference type="PROSITE" id="PS50011">
    <property type="entry name" value="PROTEIN_KINASE_DOM"/>
    <property type="match status" value="1"/>
</dbReference>
<dbReference type="SUPFAM" id="SSF56112">
    <property type="entry name" value="Protein kinase-like (PK-like)"/>
    <property type="match status" value="1"/>
</dbReference>
<feature type="domain" description="Protein kinase" evidence="11">
    <location>
        <begin position="310"/>
        <end position="651"/>
    </location>
</feature>
<evidence type="ECO:0000256" key="1">
    <source>
        <dbReference type="ARBA" id="ARBA00012513"/>
    </source>
</evidence>
<gene>
    <name evidence="13" type="ORF">BOTCAL_0307g00060</name>
</gene>
<evidence type="ECO:0000256" key="9">
    <source>
        <dbReference type="PROSITE-ProRule" id="PRU10141"/>
    </source>
</evidence>
<keyword evidence="3" id="KW-0808">Transferase</keyword>
<dbReference type="FunFam" id="3.30.200.20:FF:001366">
    <property type="entry name" value="Uncharacterized protein"/>
    <property type="match status" value="1"/>
</dbReference>
<evidence type="ECO:0000256" key="5">
    <source>
        <dbReference type="ARBA" id="ARBA00022777"/>
    </source>
</evidence>
<evidence type="ECO:0000313" key="14">
    <source>
        <dbReference type="Proteomes" id="UP000297299"/>
    </source>
</evidence>
<dbReference type="PROSITE" id="PS51285">
    <property type="entry name" value="AGC_KINASE_CTER"/>
    <property type="match status" value="1"/>
</dbReference>
<feature type="binding site" evidence="9">
    <location>
        <position position="348"/>
    </location>
    <ligand>
        <name>ATP</name>
        <dbReference type="ChEBI" id="CHEBI:30616"/>
    </ligand>
</feature>
<dbReference type="InterPro" id="IPR000719">
    <property type="entry name" value="Prot_kinase_dom"/>
</dbReference>
<keyword evidence="6 9" id="KW-0067">ATP-binding</keyword>
<dbReference type="EC" id="2.7.11.1" evidence="1"/>
<evidence type="ECO:0000256" key="10">
    <source>
        <dbReference type="SAM" id="MobiDB-lite"/>
    </source>
</evidence>
<evidence type="ECO:0000256" key="6">
    <source>
        <dbReference type="ARBA" id="ARBA00022840"/>
    </source>
</evidence>
<evidence type="ECO:0000259" key="12">
    <source>
        <dbReference type="PROSITE" id="PS51285"/>
    </source>
</evidence>
<dbReference type="GO" id="GO:0005524">
    <property type="term" value="F:ATP binding"/>
    <property type="evidence" value="ECO:0007669"/>
    <property type="project" value="UniProtKB-UniRule"/>
</dbReference>
<dbReference type="AlphaFoldDB" id="A0A4Y8CU42"/>
<keyword evidence="2" id="KW-0723">Serine/threonine-protein kinase</keyword>
<feature type="compositionally biased region" description="Polar residues" evidence="10">
    <location>
        <begin position="140"/>
        <end position="174"/>
    </location>
</feature>
<dbReference type="Gene3D" id="3.30.200.20">
    <property type="entry name" value="Phosphorylase Kinase, domain 1"/>
    <property type="match status" value="1"/>
</dbReference>
<evidence type="ECO:0000256" key="3">
    <source>
        <dbReference type="ARBA" id="ARBA00022679"/>
    </source>
</evidence>
<evidence type="ECO:0000259" key="11">
    <source>
        <dbReference type="PROSITE" id="PS50011"/>
    </source>
</evidence>
<evidence type="ECO:0000256" key="2">
    <source>
        <dbReference type="ARBA" id="ARBA00022527"/>
    </source>
</evidence>
<dbReference type="InterPro" id="IPR011009">
    <property type="entry name" value="Kinase-like_dom_sf"/>
</dbReference>
<sequence>MKRNRTGPALDPNAEDQAGPPPHLEKPLFLESVTQLDSISPPDSPTHHIHRPSKFRRQGSKILSVLRSLTNGSSSIALDDDYAPLSPPPESVALGKKISMAILKAPPTIVHRTQFKSRPSLISLDKGVLEFMPDAPTPPSSAESATNSGKSSGPDAKQSTQKTSLESKFSQKSGGVSHHSSENKKVMSKNMNQAEVSSPEGALASITEGDNVECPQPVPTVITVEKAASAKVFFETYYNEVAAKPITPRSLRRLNLENELLNDMISTPTDKAERLQALATAETNHLRQIRNMKVRSTNALKGRDHKPSNYEVVKVLGKGSFGVVRLVREKWVPGANESEPSKRIYAMKVIKKSDMLRNSQEGHLRAERDFLVAAEGSRWVVPLIASFQDLNNLYLVMDYMPGGDFLGLLIRDNVLSESVTKWYIAEMILCIEEAHALRWIHRDIKPDNFLISASGHLKISDFGLAFDGHWSHDQAYFHNHRYSLLNKLGITVEGDSLDKKEGRSVAAAMKIAHVMMGGKERHEKNSDNASDSESILNWRNRFGNRTLARSVVGTSQYMAPEVVRGELYDARCDWWSVAVILYECLYGHTPFLAEEGGRQQTKMNILNHKTTFQFPSRPSVSRRCQDLIRSIIQEKDHRLCSRRYKSRDTTLGSVSSRRNLDYAGRYVYPNDGEDIKAHKWFREIQWDRIHLMPPPFIPNIKSMDDTHYFDEEEPISDFSESVASVQPTVQQITDALKPFNREIQILATGFIERPHDTVRLKRVEKEIDQFAMRDEEKEYLNRFVRTFGKKERKRPRDRLLRDKEIAPKILELRKKGAFLGYTYRRIDMGMGGRGRGSGDGSGSGSGRGVVAAGSWRANVWHRARLSVH</sequence>
<comment type="catalytic activity">
    <reaction evidence="8">
        <text>L-seryl-[protein] + ATP = O-phospho-L-seryl-[protein] + ADP + H(+)</text>
        <dbReference type="Rhea" id="RHEA:17989"/>
        <dbReference type="Rhea" id="RHEA-COMP:9863"/>
        <dbReference type="Rhea" id="RHEA-COMP:11604"/>
        <dbReference type="ChEBI" id="CHEBI:15378"/>
        <dbReference type="ChEBI" id="CHEBI:29999"/>
        <dbReference type="ChEBI" id="CHEBI:30616"/>
        <dbReference type="ChEBI" id="CHEBI:83421"/>
        <dbReference type="ChEBI" id="CHEBI:456216"/>
        <dbReference type="EC" id="2.7.11.1"/>
    </reaction>
</comment>
<comment type="catalytic activity">
    <reaction evidence="7">
        <text>L-threonyl-[protein] + ATP = O-phospho-L-threonyl-[protein] + ADP + H(+)</text>
        <dbReference type="Rhea" id="RHEA:46608"/>
        <dbReference type="Rhea" id="RHEA-COMP:11060"/>
        <dbReference type="Rhea" id="RHEA-COMP:11605"/>
        <dbReference type="ChEBI" id="CHEBI:15378"/>
        <dbReference type="ChEBI" id="CHEBI:30013"/>
        <dbReference type="ChEBI" id="CHEBI:30616"/>
        <dbReference type="ChEBI" id="CHEBI:61977"/>
        <dbReference type="ChEBI" id="CHEBI:456216"/>
        <dbReference type="EC" id="2.7.11.1"/>
    </reaction>
</comment>
<comment type="caution">
    <text evidence="13">The sequence shown here is derived from an EMBL/GenBank/DDBJ whole genome shotgun (WGS) entry which is preliminary data.</text>
</comment>
<name>A0A4Y8CU42_9HELO</name>
<feature type="region of interest" description="Disordered" evidence="10">
    <location>
        <begin position="130"/>
        <end position="201"/>
    </location>
</feature>
<keyword evidence="4 9" id="KW-0547">Nucleotide-binding</keyword>
<proteinExistence type="predicted"/>
<dbReference type="EMBL" id="PHWZ01000306">
    <property type="protein sequence ID" value="TEY47349.1"/>
    <property type="molecule type" value="Genomic_DNA"/>
</dbReference>
<keyword evidence="14" id="KW-1185">Reference proteome</keyword>
<evidence type="ECO:0000256" key="8">
    <source>
        <dbReference type="ARBA" id="ARBA00048679"/>
    </source>
</evidence>
<keyword evidence="5" id="KW-0418">Kinase</keyword>
<evidence type="ECO:0000256" key="4">
    <source>
        <dbReference type="ARBA" id="ARBA00022741"/>
    </source>
</evidence>
<dbReference type="InterPro" id="IPR000961">
    <property type="entry name" value="AGC-kinase_C"/>
</dbReference>
<feature type="region of interest" description="Disordered" evidence="10">
    <location>
        <begin position="1"/>
        <end position="56"/>
    </location>
</feature>
<dbReference type="STRING" id="38488.A0A4Y8CU42"/>
<feature type="domain" description="AGC-kinase C-terminal" evidence="12">
    <location>
        <begin position="682"/>
        <end position="762"/>
    </location>
</feature>
<dbReference type="InterPro" id="IPR017441">
    <property type="entry name" value="Protein_kinase_ATP_BS"/>
</dbReference>
<dbReference type="InterPro" id="IPR050236">
    <property type="entry name" value="Ser_Thr_kinase_AGC"/>
</dbReference>
<dbReference type="PANTHER" id="PTHR24356">
    <property type="entry name" value="SERINE/THREONINE-PROTEIN KINASE"/>
    <property type="match status" value="1"/>
</dbReference>
<dbReference type="GO" id="GO:0035556">
    <property type="term" value="P:intracellular signal transduction"/>
    <property type="evidence" value="ECO:0007669"/>
    <property type="project" value="TreeGrafter"/>
</dbReference>
<dbReference type="GO" id="GO:0004674">
    <property type="term" value="F:protein serine/threonine kinase activity"/>
    <property type="evidence" value="ECO:0007669"/>
    <property type="project" value="UniProtKB-KW"/>
</dbReference>
<dbReference type="Gene3D" id="1.10.510.10">
    <property type="entry name" value="Transferase(Phosphotransferase) domain 1"/>
    <property type="match status" value="1"/>
</dbReference>
<dbReference type="Pfam" id="PF00069">
    <property type="entry name" value="Pkinase"/>
    <property type="match status" value="2"/>
</dbReference>
<dbReference type="Proteomes" id="UP000297299">
    <property type="component" value="Unassembled WGS sequence"/>
</dbReference>
<accession>A0A4Y8CU42</accession>